<dbReference type="Proteomes" id="UP001320159">
    <property type="component" value="Unassembled WGS sequence"/>
</dbReference>
<keyword evidence="1" id="KW-0812">Transmembrane</keyword>
<dbReference type="RefSeq" id="WP_230740312.1">
    <property type="nucleotide sequence ID" value="NZ_PGCK01000002.1"/>
</dbReference>
<reference evidence="2 3" key="1">
    <citation type="submission" date="2017-11" db="EMBL/GenBank/DDBJ databases">
        <title>Isolation and Characterization of Family Methanocellaceae Species from Potential Methane Hydrate Area Offshore Southwestern Taiwan.</title>
        <authorList>
            <person name="Zhang W.-L."/>
            <person name="Chen W.-C."/>
            <person name="Lai M.-C."/>
            <person name="Chen S.-C."/>
        </authorList>
    </citation>
    <scope>NUCLEOTIDE SEQUENCE [LARGE SCALE GENOMIC DNA]</scope>
    <source>
        <strain evidence="2 3">CWC-04</strain>
    </source>
</reference>
<accession>A0AAP2RAQ3</accession>
<feature type="transmembrane region" description="Helical" evidence="1">
    <location>
        <begin position="91"/>
        <end position="114"/>
    </location>
</feature>
<keyword evidence="1" id="KW-0472">Membrane</keyword>
<dbReference type="InterPro" id="IPR056926">
    <property type="entry name" value="FLQE3_permease"/>
</dbReference>
<name>A0AAP2RAQ3_9EURY</name>
<dbReference type="EMBL" id="PGCK01000002">
    <property type="protein sequence ID" value="MCD1293883.1"/>
    <property type="molecule type" value="Genomic_DNA"/>
</dbReference>
<proteinExistence type="predicted"/>
<feature type="transmembrane region" description="Helical" evidence="1">
    <location>
        <begin position="151"/>
        <end position="170"/>
    </location>
</feature>
<feature type="transmembrane region" description="Helical" evidence="1">
    <location>
        <begin position="45"/>
        <end position="70"/>
    </location>
</feature>
<feature type="transmembrane region" description="Helical" evidence="1">
    <location>
        <begin position="200"/>
        <end position="219"/>
    </location>
</feature>
<keyword evidence="3" id="KW-1185">Reference proteome</keyword>
<dbReference type="Pfam" id="PF24686">
    <property type="entry name" value="FLQE3_permease"/>
    <property type="match status" value="1"/>
</dbReference>
<comment type="caution">
    <text evidence="2">The sequence shown here is derived from an EMBL/GenBank/DDBJ whole genome shotgun (WGS) entry which is preliminary data.</text>
</comment>
<organism evidence="2 3">
    <name type="scientific">Methanooceanicella nereidis</name>
    <dbReference type="NCBI Taxonomy" id="2052831"/>
    <lineage>
        <taxon>Archaea</taxon>
        <taxon>Methanobacteriati</taxon>
        <taxon>Methanobacteriota</taxon>
        <taxon>Stenosarchaea group</taxon>
        <taxon>Methanomicrobia</taxon>
        <taxon>Methanocellales</taxon>
        <taxon>Methanocellaceae</taxon>
        <taxon>Methanooceanicella</taxon>
    </lineage>
</organism>
<evidence type="ECO:0000256" key="1">
    <source>
        <dbReference type="SAM" id="Phobius"/>
    </source>
</evidence>
<evidence type="ECO:0000313" key="3">
    <source>
        <dbReference type="Proteomes" id="UP001320159"/>
    </source>
</evidence>
<dbReference type="AlphaFoldDB" id="A0AAP2RAQ3"/>
<feature type="transmembrane region" description="Helical" evidence="1">
    <location>
        <begin position="120"/>
        <end position="139"/>
    </location>
</feature>
<gene>
    <name evidence="2" type="ORF">CUJ83_02575</name>
</gene>
<evidence type="ECO:0000313" key="2">
    <source>
        <dbReference type="EMBL" id="MCD1293883.1"/>
    </source>
</evidence>
<protein>
    <submittedName>
        <fullName evidence="2">ABC transporter</fullName>
    </submittedName>
</protein>
<sequence length="235" mass="26333">MINRFVPTVKLDFKMQVRYGFVYVAALSVIIFVLMLSQLDTHGSLLFLPVFLLTNLLLSTFYFIAGMVLFEKGEGVLQGLIVTPLKIEEYLGSKVFTLTALAIAENIAMVTLVFGTGFNVLLLVLGTIITAMIYILLGFMVVSKYSSISEYLMPSVVYSFAFMIPLLDYLKVLESPLFYLHPMQAPLILMKAAFVPVETWQLAYGVLYSLVWIVVAFVLSKRAFNKHIVNRIGGN</sequence>
<feature type="transmembrane region" description="Helical" evidence="1">
    <location>
        <begin position="21"/>
        <end position="39"/>
    </location>
</feature>
<keyword evidence="1" id="KW-1133">Transmembrane helix</keyword>